<dbReference type="STRING" id="690879.TSACC_2401"/>
<dbReference type="InParanoid" id="A0A146G4Q0"/>
<accession>A0A146G4Q0</accession>
<evidence type="ECO:0000313" key="2">
    <source>
        <dbReference type="Proteomes" id="UP000076023"/>
    </source>
</evidence>
<reference evidence="2" key="1">
    <citation type="journal article" date="2017" name="Genome Announc.">
        <title>Draft Genome Sequence of Terrimicrobium sacchariphilum NM-5T, a Facultative Anaerobic Soil Bacterium of the Class Spartobacteria.</title>
        <authorList>
            <person name="Qiu Y.L."/>
            <person name="Tourlousse D.M."/>
            <person name="Matsuura N."/>
            <person name="Ohashi A."/>
            <person name="Sekiguchi Y."/>
        </authorList>
    </citation>
    <scope>NUCLEOTIDE SEQUENCE [LARGE SCALE GENOMIC DNA]</scope>
    <source>
        <strain evidence="2">NM-5</strain>
    </source>
</reference>
<comment type="caution">
    <text evidence="1">The sequence shown here is derived from an EMBL/GenBank/DDBJ whole genome shotgun (WGS) entry which is preliminary data.</text>
</comment>
<gene>
    <name evidence="1" type="ORF">TSACC_2401</name>
</gene>
<dbReference type="Proteomes" id="UP000076023">
    <property type="component" value="Unassembled WGS sequence"/>
</dbReference>
<dbReference type="RefSeq" id="WP_084400142.1">
    <property type="nucleotide sequence ID" value="NZ_BDCO01000002.1"/>
</dbReference>
<name>A0A146G4Q0_TERSA</name>
<dbReference type="EMBL" id="BDCO01000002">
    <property type="protein sequence ID" value="GAT32004.1"/>
    <property type="molecule type" value="Genomic_DNA"/>
</dbReference>
<protein>
    <submittedName>
        <fullName evidence="1">Uncharacterized protein</fullName>
    </submittedName>
</protein>
<dbReference type="AlphaFoldDB" id="A0A146G4Q0"/>
<organism evidence="1 2">
    <name type="scientific">Terrimicrobium sacchariphilum</name>
    <dbReference type="NCBI Taxonomy" id="690879"/>
    <lineage>
        <taxon>Bacteria</taxon>
        <taxon>Pseudomonadati</taxon>
        <taxon>Verrucomicrobiota</taxon>
        <taxon>Terrimicrobiia</taxon>
        <taxon>Terrimicrobiales</taxon>
        <taxon>Terrimicrobiaceae</taxon>
        <taxon>Terrimicrobium</taxon>
    </lineage>
</organism>
<proteinExistence type="predicted"/>
<dbReference type="OrthoDB" id="9795420at2"/>
<sequence length="245" mass="27013">MESNCIGVFQETGRADEAFLQKVWLHAGVYPATRDQFARFTETYLGALEEADLLGLMNAPYEAEHIRSRCPGAALTDLGSLEPYLGPEPWSRHLAGLDVLVVHPFTESIEDQYRNRREAIFTNPDVLPSFNLKTLRPPQTLGGNSDGRESWSGSFDALAQAVASQTFDAAIVGCGAYGLPIGAVIKKMGKPCIHLGGATQLLFGIAGTRWREQPAFRALQTTAWRSPLESERPANWNKIENGCYW</sequence>
<evidence type="ECO:0000313" key="1">
    <source>
        <dbReference type="EMBL" id="GAT32004.1"/>
    </source>
</evidence>
<keyword evidence="2" id="KW-1185">Reference proteome</keyword>